<dbReference type="InterPro" id="IPR012074">
    <property type="entry name" value="GAF_ANTAR"/>
</dbReference>
<keyword evidence="2" id="KW-0418">Kinase</keyword>
<dbReference type="InterPro" id="IPR005561">
    <property type="entry name" value="ANTAR"/>
</dbReference>
<dbReference type="PIRSF" id="PIRSF036625">
    <property type="entry name" value="GAF_ANTAR"/>
    <property type="match status" value="1"/>
</dbReference>
<dbReference type="Pfam" id="PF13185">
    <property type="entry name" value="GAF_2"/>
    <property type="match status" value="1"/>
</dbReference>
<dbReference type="InterPro" id="IPR003018">
    <property type="entry name" value="GAF"/>
</dbReference>
<feature type="domain" description="ANTAR" evidence="5">
    <location>
        <begin position="170"/>
        <end position="231"/>
    </location>
</feature>
<dbReference type="SMART" id="SM00065">
    <property type="entry name" value="GAF"/>
    <property type="match status" value="1"/>
</dbReference>
<dbReference type="GO" id="GO:0003723">
    <property type="term" value="F:RNA binding"/>
    <property type="evidence" value="ECO:0007669"/>
    <property type="project" value="InterPro"/>
</dbReference>
<dbReference type="Gene3D" id="3.30.450.40">
    <property type="match status" value="1"/>
</dbReference>
<dbReference type="EMBL" id="NBXE01000077">
    <property type="protein sequence ID" value="RFA24245.1"/>
    <property type="molecule type" value="Genomic_DNA"/>
</dbReference>
<keyword evidence="1" id="KW-0808">Transferase</keyword>
<reference evidence="6 7" key="1">
    <citation type="submission" date="2017-04" db="EMBL/GenBank/DDBJ databases">
        <title>Comparative genome analysis of Subtercola boreus.</title>
        <authorList>
            <person name="Cho Y.-J."/>
            <person name="Cho A."/>
            <person name="Kim O.-S."/>
            <person name="Lee J.-I."/>
        </authorList>
    </citation>
    <scope>NUCLEOTIDE SEQUENCE [LARGE SCALE GENOMIC DNA]</scope>
    <source>
        <strain evidence="6 7">P28004</strain>
    </source>
</reference>
<evidence type="ECO:0000256" key="4">
    <source>
        <dbReference type="ARBA" id="ARBA00023163"/>
    </source>
</evidence>
<dbReference type="InterPro" id="IPR029016">
    <property type="entry name" value="GAF-like_dom_sf"/>
</dbReference>
<gene>
    <name evidence="6" type="ORF">B7R25_17125</name>
</gene>
<proteinExistence type="predicted"/>
<accession>A0A3E0W776</accession>
<evidence type="ECO:0000256" key="3">
    <source>
        <dbReference type="ARBA" id="ARBA00023015"/>
    </source>
</evidence>
<dbReference type="RefSeq" id="WP_116420193.1">
    <property type="nucleotide sequence ID" value="NZ_NBXC01000069.1"/>
</dbReference>
<dbReference type="SUPFAM" id="SSF52172">
    <property type="entry name" value="CheY-like"/>
    <property type="match status" value="1"/>
</dbReference>
<dbReference type="GO" id="GO:0016301">
    <property type="term" value="F:kinase activity"/>
    <property type="evidence" value="ECO:0007669"/>
    <property type="project" value="UniProtKB-KW"/>
</dbReference>
<organism evidence="6 7">
    <name type="scientific">Subtercola boreus</name>
    <dbReference type="NCBI Taxonomy" id="120213"/>
    <lineage>
        <taxon>Bacteria</taxon>
        <taxon>Bacillati</taxon>
        <taxon>Actinomycetota</taxon>
        <taxon>Actinomycetes</taxon>
        <taxon>Micrococcales</taxon>
        <taxon>Microbacteriaceae</taxon>
        <taxon>Subtercola</taxon>
    </lineage>
</organism>
<dbReference type="Proteomes" id="UP000257080">
    <property type="component" value="Unassembled WGS sequence"/>
</dbReference>
<keyword evidence="4" id="KW-0804">Transcription</keyword>
<evidence type="ECO:0000256" key="2">
    <source>
        <dbReference type="ARBA" id="ARBA00022777"/>
    </source>
</evidence>
<dbReference type="Gene3D" id="1.10.10.10">
    <property type="entry name" value="Winged helix-like DNA-binding domain superfamily/Winged helix DNA-binding domain"/>
    <property type="match status" value="1"/>
</dbReference>
<dbReference type="OrthoDB" id="3683444at2"/>
<dbReference type="SMART" id="SM01012">
    <property type="entry name" value="ANTAR"/>
    <property type="match status" value="1"/>
</dbReference>
<keyword evidence="3" id="KW-0805">Transcription regulation</keyword>
<name>A0A3E0W776_9MICO</name>
<dbReference type="AlphaFoldDB" id="A0A3E0W776"/>
<dbReference type="Pfam" id="PF03861">
    <property type="entry name" value="ANTAR"/>
    <property type="match status" value="1"/>
</dbReference>
<sequence>MTENVERTLLVEALVTLADTLVAGYDIIDLLQTLVEKCADVLDAADVGIILANQGGTLETVAATNERSHLLDLMQLDAGQGPCVQAYLSGAVVSVPDLDDAVDRWPVFAMGARELGYGAVHSVPLRLRDDTLGALNVFRDRTGVLSSDDVVAARALADVATIGILQERAIRHADTAREQLQHALNSRVIIEQAKGIVSHTHNVNMDAAFQIIRRHTRNTNTSFAATATGIVNGTVTV</sequence>
<evidence type="ECO:0000256" key="1">
    <source>
        <dbReference type="ARBA" id="ARBA00022679"/>
    </source>
</evidence>
<dbReference type="PROSITE" id="PS50921">
    <property type="entry name" value="ANTAR"/>
    <property type="match status" value="1"/>
</dbReference>
<dbReference type="SUPFAM" id="SSF55781">
    <property type="entry name" value="GAF domain-like"/>
    <property type="match status" value="1"/>
</dbReference>
<evidence type="ECO:0000313" key="6">
    <source>
        <dbReference type="EMBL" id="RFA24245.1"/>
    </source>
</evidence>
<dbReference type="InterPro" id="IPR011006">
    <property type="entry name" value="CheY-like_superfamily"/>
</dbReference>
<evidence type="ECO:0000259" key="5">
    <source>
        <dbReference type="PROSITE" id="PS50921"/>
    </source>
</evidence>
<protein>
    <submittedName>
        <fullName evidence="6">Transcriptional regulator</fullName>
    </submittedName>
</protein>
<evidence type="ECO:0000313" key="7">
    <source>
        <dbReference type="Proteomes" id="UP000257080"/>
    </source>
</evidence>
<dbReference type="InterPro" id="IPR036388">
    <property type="entry name" value="WH-like_DNA-bd_sf"/>
</dbReference>
<comment type="caution">
    <text evidence="6">The sequence shown here is derived from an EMBL/GenBank/DDBJ whole genome shotgun (WGS) entry which is preliminary data.</text>
</comment>